<dbReference type="AlphaFoldDB" id="A0A3R8QNF3"/>
<dbReference type="Proteomes" id="UP000274327">
    <property type="component" value="Unassembled WGS sequence"/>
</dbReference>
<evidence type="ECO:0000313" key="2">
    <source>
        <dbReference type="Proteomes" id="UP000274327"/>
    </source>
</evidence>
<reference evidence="1 2" key="1">
    <citation type="submission" date="2018-07" db="EMBL/GenBank/DDBJ databases">
        <title>Brachybacteriurn paraconglorneratum KCTC 9916.</title>
        <authorList>
            <person name="Li Y."/>
        </authorList>
    </citation>
    <scope>NUCLEOTIDE SEQUENCE [LARGE SCALE GENOMIC DNA]</scope>
    <source>
        <strain evidence="1 2">KCTC 9916</strain>
    </source>
</reference>
<gene>
    <name evidence="1" type="ORF">DS079_08545</name>
</gene>
<dbReference type="EMBL" id="QOCI01000006">
    <property type="protein sequence ID" value="RRR18829.1"/>
    <property type="molecule type" value="Genomic_DNA"/>
</dbReference>
<dbReference type="RefSeq" id="WP_126986544.1">
    <property type="nucleotide sequence ID" value="NZ_ML133854.1"/>
</dbReference>
<dbReference type="GeneID" id="78121069"/>
<name>A0A3R8QNF3_9MICO</name>
<proteinExistence type="predicted"/>
<sequence length="244" mass="26123">MPTRYVGLDLAAQDRRTGLAVLREQDPASGVLVLEEARTGVDDALIAQRVRGAGKVGVDVPVGWPCRFVELLAAQATGTLAPPGSTGDEWRRGLAMRETDRAVHARTGLTPLSVSTDRIAHPALRWAGIEARLREEGIDVARDGSGRICEVYPAAALRRWGLPHRGYKGTGGRAARRGLVEALGGRFPGLDWAGHDAACVEEDDVLDAVIAALMAREVARGRAVPPPDPLRETALVEGWIWLPA</sequence>
<accession>A0A3R8QNF3</accession>
<organism evidence="1 2">
    <name type="scientific">Brachybacterium paraconglomeratum</name>
    <dbReference type="NCBI Taxonomy" id="173362"/>
    <lineage>
        <taxon>Bacteria</taxon>
        <taxon>Bacillati</taxon>
        <taxon>Actinomycetota</taxon>
        <taxon>Actinomycetes</taxon>
        <taxon>Micrococcales</taxon>
        <taxon>Dermabacteraceae</taxon>
        <taxon>Brachybacterium</taxon>
    </lineage>
</organism>
<comment type="caution">
    <text evidence="1">The sequence shown here is derived from an EMBL/GenBank/DDBJ whole genome shotgun (WGS) entry which is preliminary data.</text>
</comment>
<dbReference type="Pfam" id="PF04250">
    <property type="entry name" value="DUF429"/>
    <property type="match status" value="1"/>
</dbReference>
<dbReference type="InterPro" id="IPR007362">
    <property type="entry name" value="DUF429"/>
</dbReference>
<protein>
    <submittedName>
        <fullName evidence="1">DUF429 domain-containing protein</fullName>
    </submittedName>
</protein>
<evidence type="ECO:0000313" key="1">
    <source>
        <dbReference type="EMBL" id="RRR18829.1"/>
    </source>
</evidence>
<keyword evidence="2" id="KW-1185">Reference proteome</keyword>